<dbReference type="GO" id="GO:0004074">
    <property type="term" value="F:biliverdin reductase [NAD(P)H] activity"/>
    <property type="evidence" value="ECO:0007669"/>
    <property type="project" value="TreeGrafter"/>
</dbReference>
<dbReference type="InterPro" id="IPR051606">
    <property type="entry name" value="Polyketide_Oxido-like"/>
</dbReference>
<dbReference type="Gene3D" id="3.40.50.720">
    <property type="entry name" value="NAD(P)-binding Rossmann-like Domain"/>
    <property type="match status" value="1"/>
</dbReference>
<dbReference type="GO" id="GO:0042602">
    <property type="term" value="F:riboflavin reductase (NADPH) activity"/>
    <property type="evidence" value="ECO:0007669"/>
    <property type="project" value="TreeGrafter"/>
</dbReference>
<dbReference type="AlphaFoldDB" id="A0A7D9H0G8"/>
<name>A0A7D9H0G8_DEKBR</name>
<keyword evidence="4" id="KW-1185">Reference proteome</keyword>
<dbReference type="Proteomes" id="UP000478008">
    <property type="component" value="Unassembled WGS sequence"/>
</dbReference>
<dbReference type="Pfam" id="PF13460">
    <property type="entry name" value="NAD_binding_10"/>
    <property type="match status" value="1"/>
</dbReference>
<accession>A0A7D9H0G8</accession>
<sequence length="258" mass="27848">MGHKIAFFGATGGCANSCLTYSLKNGYDCVALARTPAKLNKMLKEQGVSDDIIMKKLTIVKGDIQNINSIIEVLGGNDSSNSVSAIISGIGGAPALQYSFTTPVTLDNPNICTEFTKNLILAMNKLKQTNNFKKPLLAVVSTTGITSGPDDLPFGYHILYKYLLKIAHLDKTRMENILNEAAAENLFSKIIIIRPTLLIGSHLVEKGIGYLKLKVGTENSPVPGYYISRADVGEWTFQSCIKQGSNLPLGVSIFTLSS</sequence>
<dbReference type="InterPro" id="IPR036291">
    <property type="entry name" value="NAD(P)-bd_dom_sf"/>
</dbReference>
<proteinExistence type="inferred from homology"/>
<evidence type="ECO:0000256" key="1">
    <source>
        <dbReference type="ARBA" id="ARBA00038376"/>
    </source>
</evidence>
<comment type="similarity">
    <text evidence="1">Belongs to the avfA family.</text>
</comment>
<organism evidence="3 4">
    <name type="scientific">Dekkera bruxellensis</name>
    <name type="common">Brettanomyces custersii</name>
    <dbReference type="NCBI Taxonomy" id="5007"/>
    <lineage>
        <taxon>Eukaryota</taxon>
        <taxon>Fungi</taxon>
        <taxon>Dikarya</taxon>
        <taxon>Ascomycota</taxon>
        <taxon>Saccharomycotina</taxon>
        <taxon>Pichiomycetes</taxon>
        <taxon>Pichiales</taxon>
        <taxon>Pichiaceae</taxon>
        <taxon>Brettanomyces</taxon>
    </lineage>
</organism>
<dbReference type="EMBL" id="CABFWN010000004">
    <property type="protein sequence ID" value="VUG18703.1"/>
    <property type="molecule type" value="Genomic_DNA"/>
</dbReference>
<gene>
    <name evidence="3" type="ORF">DEBR0S4_00276G</name>
</gene>
<evidence type="ECO:0000313" key="4">
    <source>
        <dbReference type="Proteomes" id="UP000478008"/>
    </source>
</evidence>
<dbReference type="PANTHER" id="PTHR43355">
    <property type="entry name" value="FLAVIN REDUCTASE (NADPH)"/>
    <property type="match status" value="1"/>
</dbReference>
<dbReference type="SUPFAM" id="SSF51735">
    <property type="entry name" value="NAD(P)-binding Rossmann-fold domains"/>
    <property type="match status" value="1"/>
</dbReference>
<reference evidence="3 4" key="1">
    <citation type="submission" date="2019-07" db="EMBL/GenBank/DDBJ databases">
        <authorList>
            <person name="Friedrich A."/>
            <person name="Schacherer J."/>
        </authorList>
    </citation>
    <scope>NUCLEOTIDE SEQUENCE [LARGE SCALE GENOMIC DNA]</scope>
</reference>
<evidence type="ECO:0000259" key="2">
    <source>
        <dbReference type="Pfam" id="PF13460"/>
    </source>
</evidence>
<feature type="domain" description="NAD(P)-binding" evidence="2">
    <location>
        <begin position="9"/>
        <end position="237"/>
    </location>
</feature>
<protein>
    <submittedName>
        <fullName evidence="3">DEBR0S4_00276g1_1</fullName>
    </submittedName>
</protein>
<dbReference type="InterPro" id="IPR016040">
    <property type="entry name" value="NAD(P)-bd_dom"/>
</dbReference>
<dbReference type="PANTHER" id="PTHR43355:SF2">
    <property type="entry name" value="FLAVIN REDUCTASE (NADPH)"/>
    <property type="match status" value="1"/>
</dbReference>
<evidence type="ECO:0000313" key="3">
    <source>
        <dbReference type="EMBL" id="VUG18703.1"/>
    </source>
</evidence>